<gene>
    <name evidence="12" type="ORF">NP493_83g04057</name>
</gene>
<dbReference type="EC" id="3.6.4.13" evidence="8"/>
<comment type="catalytic activity">
    <reaction evidence="8">
        <text>ATP + H2O = ADP + phosphate + H(+)</text>
        <dbReference type="Rhea" id="RHEA:13065"/>
        <dbReference type="ChEBI" id="CHEBI:15377"/>
        <dbReference type="ChEBI" id="CHEBI:15378"/>
        <dbReference type="ChEBI" id="CHEBI:30616"/>
        <dbReference type="ChEBI" id="CHEBI:43474"/>
        <dbReference type="ChEBI" id="CHEBI:456216"/>
        <dbReference type="EC" id="3.6.4.13"/>
    </reaction>
</comment>
<keyword evidence="1 7" id="KW-0547">Nucleotide-binding</keyword>
<evidence type="ECO:0000313" key="13">
    <source>
        <dbReference type="Proteomes" id="UP001209878"/>
    </source>
</evidence>
<dbReference type="InterPro" id="IPR000629">
    <property type="entry name" value="RNA-helicase_DEAD-box_CS"/>
</dbReference>
<dbReference type="Pfam" id="PF13959">
    <property type="entry name" value="CTE_SPB4"/>
    <property type="match status" value="1"/>
</dbReference>
<dbReference type="InterPro" id="IPR025313">
    <property type="entry name" value="SPB4-like_CTE"/>
</dbReference>
<evidence type="ECO:0000256" key="2">
    <source>
        <dbReference type="ARBA" id="ARBA00022801"/>
    </source>
</evidence>
<keyword evidence="13" id="KW-1185">Reference proteome</keyword>
<evidence type="ECO:0000256" key="3">
    <source>
        <dbReference type="ARBA" id="ARBA00022806"/>
    </source>
</evidence>
<dbReference type="CDD" id="cd17949">
    <property type="entry name" value="DEADc_DDX31"/>
    <property type="match status" value="1"/>
</dbReference>
<evidence type="ECO:0000256" key="1">
    <source>
        <dbReference type="ARBA" id="ARBA00022741"/>
    </source>
</evidence>
<protein>
    <recommendedName>
        <fullName evidence="8">ATP-dependent RNA helicase</fullName>
        <ecNumber evidence="8">3.6.4.13</ecNumber>
    </recommendedName>
</protein>
<feature type="domain" description="Helicase ATP-binding" evidence="10">
    <location>
        <begin position="144"/>
        <end position="326"/>
    </location>
</feature>
<dbReference type="Gene3D" id="3.40.50.300">
    <property type="entry name" value="P-loop containing nucleotide triphosphate hydrolases"/>
    <property type="match status" value="2"/>
</dbReference>
<dbReference type="SMART" id="SM00490">
    <property type="entry name" value="HELICc"/>
    <property type="match status" value="1"/>
</dbReference>
<keyword evidence="2 7" id="KW-0378">Hydrolase</keyword>
<dbReference type="SMART" id="SM01178">
    <property type="entry name" value="DUF4217"/>
    <property type="match status" value="1"/>
</dbReference>
<dbReference type="GO" id="GO:0005524">
    <property type="term" value="F:ATP binding"/>
    <property type="evidence" value="ECO:0007669"/>
    <property type="project" value="UniProtKB-UniRule"/>
</dbReference>
<keyword evidence="3 7" id="KW-0347">Helicase</keyword>
<dbReference type="Pfam" id="PF00270">
    <property type="entry name" value="DEAD"/>
    <property type="match status" value="1"/>
</dbReference>
<dbReference type="GO" id="GO:0016787">
    <property type="term" value="F:hydrolase activity"/>
    <property type="evidence" value="ECO:0007669"/>
    <property type="project" value="UniProtKB-KW"/>
</dbReference>
<evidence type="ECO:0000256" key="6">
    <source>
        <dbReference type="ARBA" id="ARBA00037933"/>
    </source>
</evidence>
<dbReference type="Pfam" id="PF00271">
    <property type="entry name" value="Helicase_C"/>
    <property type="match status" value="1"/>
</dbReference>
<dbReference type="Proteomes" id="UP001209878">
    <property type="component" value="Unassembled WGS sequence"/>
</dbReference>
<dbReference type="InterPro" id="IPR014001">
    <property type="entry name" value="Helicase_ATP-bd"/>
</dbReference>
<accession>A0AAD9P8Y4</accession>
<feature type="compositionally biased region" description="Basic and acidic residues" evidence="9">
    <location>
        <begin position="31"/>
        <end position="63"/>
    </location>
</feature>
<dbReference type="CDD" id="cd18787">
    <property type="entry name" value="SF2_C_DEAD"/>
    <property type="match status" value="1"/>
</dbReference>
<evidence type="ECO:0000256" key="8">
    <source>
        <dbReference type="RuleBase" id="RU365068"/>
    </source>
</evidence>
<comment type="similarity">
    <text evidence="6">Belongs to the DEAD box helicase family. DDX31/DBP7 subfamily.</text>
</comment>
<evidence type="ECO:0000259" key="10">
    <source>
        <dbReference type="PROSITE" id="PS51192"/>
    </source>
</evidence>
<dbReference type="SUPFAM" id="SSF52540">
    <property type="entry name" value="P-loop containing nucleoside triphosphate hydrolases"/>
    <property type="match status" value="1"/>
</dbReference>
<keyword evidence="5 8" id="KW-0694">RNA-binding</keyword>
<proteinExistence type="inferred from homology"/>
<dbReference type="SMART" id="SM00487">
    <property type="entry name" value="DEXDc"/>
    <property type="match status" value="1"/>
</dbReference>
<dbReference type="EMBL" id="JAODUO010000082">
    <property type="protein sequence ID" value="KAK2190355.1"/>
    <property type="molecule type" value="Genomic_DNA"/>
</dbReference>
<comment type="function">
    <text evidence="8">RNA helicase.</text>
</comment>
<dbReference type="InterPro" id="IPR011545">
    <property type="entry name" value="DEAD/DEAH_box_helicase_dom"/>
</dbReference>
<organism evidence="12 13">
    <name type="scientific">Ridgeia piscesae</name>
    <name type="common">Tubeworm</name>
    <dbReference type="NCBI Taxonomy" id="27915"/>
    <lineage>
        <taxon>Eukaryota</taxon>
        <taxon>Metazoa</taxon>
        <taxon>Spiralia</taxon>
        <taxon>Lophotrochozoa</taxon>
        <taxon>Annelida</taxon>
        <taxon>Polychaeta</taxon>
        <taxon>Sedentaria</taxon>
        <taxon>Canalipalpata</taxon>
        <taxon>Sabellida</taxon>
        <taxon>Siboglinidae</taxon>
        <taxon>Ridgeia</taxon>
    </lineage>
</organism>
<dbReference type="GO" id="GO:0005634">
    <property type="term" value="C:nucleus"/>
    <property type="evidence" value="ECO:0007669"/>
    <property type="project" value="UniProtKB-ARBA"/>
</dbReference>
<reference evidence="12" key="1">
    <citation type="journal article" date="2023" name="Mol. Biol. Evol.">
        <title>Third-Generation Sequencing Reveals the Adaptive Role of the Epigenome in Three Deep-Sea Polychaetes.</title>
        <authorList>
            <person name="Perez M."/>
            <person name="Aroh O."/>
            <person name="Sun Y."/>
            <person name="Lan Y."/>
            <person name="Juniper S.K."/>
            <person name="Young C.R."/>
            <person name="Angers B."/>
            <person name="Qian P.Y."/>
        </authorList>
    </citation>
    <scope>NUCLEOTIDE SEQUENCE</scope>
    <source>
        <strain evidence="12">R07B-5</strain>
    </source>
</reference>
<evidence type="ECO:0000313" key="12">
    <source>
        <dbReference type="EMBL" id="KAK2190355.1"/>
    </source>
</evidence>
<comment type="caution">
    <text evidence="12">The sequence shown here is derived from an EMBL/GenBank/DDBJ whole genome shotgun (WGS) entry which is preliminary data.</text>
</comment>
<dbReference type="GO" id="GO:0003724">
    <property type="term" value="F:RNA helicase activity"/>
    <property type="evidence" value="ECO:0007669"/>
    <property type="project" value="UniProtKB-EC"/>
</dbReference>
<comment type="domain">
    <text evidence="8">The Q motif is unique to and characteristic of the DEAD box family of RNA helicases and controls ATP binding and hydrolysis.</text>
</comment>
<name>A0AAD9P8Y4_RIDPI</name>
<feature type="region of interest" description="Disordered" evidence="9">
    <location>
        <begin position="1"/>
        <end position="89"/>
    </location>
</feature>
<dbReference type="PANTHER" id="PTHR24031">
    <property type="entry name" value="RNA HELICASE"/>
    <property type="match status" value="1"/>
</dbReference>
<dbReference type="PROSITE" id="PS00039">
    <property type="entry name" value="DEAD_ATP_HELICASE"/>
    <property type="match status" value="1"/>
</dbReference>
<evidence type="ECO:0000256" key="9">
    <source>
        <dbReference type="SAM" id="MobiDB-lite"/>
    </source>
</evidence>
<feature type="domain" description="Helicase C-terminal" evidence="11">
    <location>
        <begin position="377"/>
        <end position="540"/>
    </location>
</feature>
<dbReference type="PROSITE" id="PS51192">
    <property type="entry name" value="HELICASE_ATP_BIND_1"/>
    <property type="match status" value="1"/>
</dbReference>
<evidence type="ECO:0000259" key="11">
    <source>
        <dbReference type="PROSITE" id="PS51194"/>
    </source>
</evidence>
<dbReference type="FunFam" id="3.40.50.300:FF:001399">
    <property type="entry name" value="RNA helicase"/>
    <property type="match status" value="1"/>
</dbReference>
<keyword evidence="4 7" id="KW-0067">ATP-binding</keyword>
<evidence type="ECO:0000256" key="5">
    <source>
        <dbReference type="ARBA" id="ARBA00022884"/>
    </source>
</evidence>
<feature type="region of interest" description="Disordered" evidence="9">
    <location>
        <begin position="641"/>
        <end position="708"/>
    </location>
</feature>
<feature type="compositionally biased region" description="Basic residues" evidence="9">
    <location>
        <begin position="689"/>
        <end position="708"/>
    </location>
</feature>
<dbReference type="GO" id="GO:0003723">
    <property type="term" value="F:RNA binding"/>
    <property type="evidence" value="ECO:0007669"/>
    <property type="project" value="UniProtKB-UniRule"/>
</dbReference>
<evidence type="ECO:0000256" key="7">
    <source>
        <dbReference type="RuleBase" id="RU000492"/>
    </source>
</evidence>
<evidence type="ECO:0000256" key="4">
    <source>
        <dbReference type="ARBA" id="ARBA00022840"/>
    </source>
</evidence>
<dbReference type="PROSITE" id="PS51194">
    <property type="entry name" value="HELICASE_CTER"/>
    <property type="match status" value="1"/>
</dbReference>
<dbReference type="InterPro" id="IPR027417">
    <property type="entry name" value="P-loop_NTPase"/>
</dbReference>
<sequence length="708" mass="78950">MQLPTMAEDEPVLNITTEAFSGRSKTKSKLNRSERMRKNRQPTENDTKQQRDIKDDERSDSKQTNKTRKITSQPATTGHLPSFSSLFTNNPDIPSVQNIPVQQVKEAMFSGNRFADLKLHPYMVSNLEGKMELAEMTSVQQKAIPVLLQGCDAMVKSQTGSGKTLSYAVPLVQDLQARTPRVCRDHGPYAIVIVPTRELALQSYETFQKLVGPFSWIVPGCIMGGEKRKSEKARLRKGINILIATPGRLLDHITNTKSLEMSRVGWLVIDEADRLLDLGFEKVVSQIVSVMEETRERQRQTVLLSATLSAGVERLAGMSLHDPVRIDITQPLSHDTGHVTEPEHCSDNGVNKDSVSANFAVPETLQHQFVVVPHKLRLVSLAAFILSKSQEHSENQKMVVFLSTQHSVEFHHTILENVLTDTDSETTPGSGHDIVMFKLHGDMLQKERTKVFQDFCVAKSGVLFCTDVAARGLDLPNVGWIVQYNTPGTATDYIHRVGRTARIGSRGHALLFLNPSEVKYVQVLAEYKIKLTEMAMNDLLKTLMLSEAKRCLANKQKYLRPRTVEEAATSLQRRFELNVHENKDMRSLARKAFQSFVRAYAAYPSHLKSIFHVKHLHLGHVAKSFALQDAPTHIGGIVGKFGKMDSKRGAGQGRKRLSTTPSGGPPKKHKSNVSEFASGLDEVTSKSLTGRRKKQKAGNKKMKAAAQR</sequence>
<dbReference type="InterPro" id="IPR001650">
    <property type="entry name" value="Helicase_C-like"/>
</dbReference>
<dbReference type="AlphaFoldDB" id="A0AAD9P8Y4"/>